<keyword evidence="4" id="KW-1185">Reference proteome</keyword>
<dbReference type="InterPro" id="IPR003615">
    <property type="entry name" value="HNH_nuc"/>
</dbReference>
<dbReference type="PANTHER" id="PTHR33877:SF1">
    <property type="entry name" value="TYPE IV METHYL-DIRECTED RESTRICTION ENZYME ECOKMCRA"/>
    <property type="match status" value="1"/>
</dbReference>
<keyword evidence="1" id="KW-0812">Transmembrane</keyword>
<feature type="transmembrane region" description="Helical" evidence="1">
    <location>
        <begin position="15"/>
        <end position="36"/>
    </location>
</feature>
<dbReference type="InterPro" id="IPR052892">
    <property type="entry name" value="NA-targeting_endonuclease"/>
</dbReference>
<comment type="caution">
    <text evidence="3">The sequence shown here is derived from an EMBL/GenBank/DDBJ whole genome shotgun (WGS) entry which is preliminary data.</text>
</comment>
<evidence type="ECO:0000313" key="4">
    <source>
        <dbReference type="Proteomes" id="UP000237608"/>
    </source>
</evidence>
<dbReference type="Pfam" id="PF01844">
    <property type="entry name" value="HNH"/>
    <property type="match status" value="1"/>
</dbReference>
<evidence type="ECO:0000313" key="3">
    <source>
        <dbReference type="EMBL" id="PQJ74464.1"/>
    </source>
</evidence>
<feature type="domain" description="HNH nuclease" evidence="2">
    <location>
        <begin position="278"/>
        <end position="328"/>
    </location>
</feature>
<accession>A0A2S7WA01</accession>
<proteinExistence type="predicted"/>
<dbReference type="GO" id="GO:0003676">
    <property type="term" value="F:nucleic acid binding"/>
    <property type="evidence" value="ECO:0007669"/>
    <property type="project" value="InterPro"/>
</dbReference>
<name>A0A2S7WA01_9FLAO</name>
<sequence>MKLLDNIILQQTSPTFFIVSIIAVLLFIVIIGVVGGSKEKNDNKQKEDWVLNNSDKFKIQDDFILNFINPLSIQTPKCNKCNSNVYNIWDINSRELNLKCAECKKNYKLELIEESTVAINSISKYIEFVQEALINGNEKIREYLKNKLIYNFSSLRNNQPLIRAISFVTKSEKIATSTKFNFKLIGYTNYYNFNKDEYFEKENIELKDLNSLFFHNEVKDNIIKTFDENLSKNQITLQMPAIIFGVQKEITIYRNGLLENKIDDIKNQIKESRRISQSTKDKVWRRDEGKCVECGSKEKLEFDHIIPFSKGGSNTYRNIQLLCEPCNRSKSDKIG</sequence>
<dbReference type="GO" id="GO:0008270">
    <property type="term" value="F:zinc ion binding"/>
    <property type="evidence" value="ECO:0007669"/>
    <property type="project" value="InterPro"/>
</dbReference>
<dbReference type="PANTHER" id="PTHR33877">
    <property type="entry name" value="SLL1193 PROTEIN"/>
    <property type="match status" value="1"/>
</dbReference>
<evidence type="ECO:0000256" key="1">
    <source>
        <dbReference type="SAM" id="Phobius"/>
    </source>
</evidence>
<dbReference type="AlphaFoldDB" id="A0A2S7WA01"/>
<dbReference type="SMART" id="SM00507">
    <property type="entry name" value="HNHc"/>
    <property type="match status" value="1"/>
</dbReference>
<dbReference type="CDD" id="cd00085">
    <property type="entry name" value="HNHc"/>
    <property type="match status" value="1"/>
</dbReference>
<dbReference type="RefSeq" id="WP_211290300.1">
    <property type="nucleotide sequence ID" value="NZ_CP150662.1"/>
</dbReference>
<gene>
    <name evidence="3" type="ORF">BTO13_03900</name>
</gene>
<organism evidence="3 4">
    <name type="scientific">Polaribacter gangjinensis</name>
    <dbReference type="NCBI Taxonomy" id="574710"/>
    <lineage>
        <taxon>Bacteria</taxon>
        <taxon>Pseudomonadati</taxon>
        <taxon>Bacteroidota</taxon>
        <taxon>Flavobacteriia</taxon>
        <taxon>Flavobacteriales</taxon>
        <taxon>Flavobacteriaceae</taxon>
    </lineage>
</organism>
<dbReference type="EMBL" id="MSCL01000001">
    <property type="protein sequence ID" value="PQJ74464.1"/>
    <property type="molecule type" value="Genomic_DNA"/>
</dbReference>
<keyword evidence="1" id="KW-1133">Transmembrane helix</keyword>
<dbReference type="Proteomes" id="UP000237608">
    <property type="component" value="Unassembled WGS sequence"/>
</dbReference>
<keyword evidence="1" id="KW-0472">Membrane</keyword>
<evidence type="ECO:0000259" key="2">
    <source>
        <dbReference type="SMART" id="SM00507"/>
    </source>
</evidence>
<dbReference type="GO" id="GO:0004519">
    <property type="term" value="F:endonuclease activity"/>
    <property type="evidence" value="ECO:0007669"/>
    <property type="project" value="InterPro"/>
</dbReference>
<protein>
    <recommendedName>
        <fullName evidence="2">HNH nuclease domain-containing protein</fullName>
    </recommendedName>
</protein>
<reference evidence="3 4" key="1">
    <citation type="submission" date="2016-12" db="EMBL/GenBank/DDBJ databases">
        <title>Trade-off between light-utilization and light-protection in marine flavobacteria.</title>
        <authorList>
            <person name="Kumagai Y."/>
            <person name="Yoshizawa S."/>
            <person name="Kogure K."/>
            <person name="Iwasaki W."/>
        </authorList>
    </citation>
    <scope>NUCLEOTIDE SEQUENCE [LARGE SCALE GENOMIC DNA]</scope>
    <source>
        <strain evidence="3 4">KCTC 22729</strain>
    </source>
</reference>
<dbReference type="InterPro" id="IPR002711">
    <property type="entry name" value="HNH"/>
</dbReference>
<dbReference type="Gene3D" id="1.10.30.50">
    <property type="match status" value="1"/>
</dbReference>